<feature type="transmembrane region" description="Helical" evidence="5">
    <location>
        <begin position="124"/>
        <end position="143"/>
    </location>
</feature>
<dbReference type="RefSeq" id="XP_031023266.1">
    <property type="nucleotide sequence ID" value="XM_031170723.1"/>
</dbReference>
<comment type="caution">
    <text evidence="6">The sequence shown here is derived from an EMBL/GenBank/DDBJ whole genome shotgun (WGS) entry which is preliminary data.</text>
</comment>
<dbReference type="AlphaFoldDB" id="A0A507BPY5"/>
<dbReference type="GO" id="GO:0016020">
    <property type="term" value="C:membrane"/>
    <property type="evidence" value="ECO:0007669"/>
    <property type="project" value="UniProtKB-SubCell"/>
</dbReference>
<evidence type="ECO:0000256" key="4">
    <source>
        <dbReference type="ARBA" id="ARBA00023136"/>
    </source>
</evidence>
<keyword evidence="2 5" id="KW-0812">Transmembrane</keyword>
<evidence type="ECO:0000256" key="1">
    <source>
        <dbReference type="ARBA" id="ARBA00004141"/>
    </source>
</evidence>
<feature type="transmembrane region" description="Helical" evidence="5">
    <location>
        <begin position="101"/>
        <end position="117"/>
    </location>
</feature>
<gene>
    <name evidence="6" type="ORF">SmJEL517_g04795</name>
</gene>
<protein>
    <submittedName>
        <fullName evidence="6">Uncharacterized protein</fullName>
    </submittedName>
</protein>
<evidence type="ECO:0000256" key="3">
    <source>
        <dbReference type="ARBA" id="ARBA00022989"/>
    </source>
</evidence>
<feature type="transmembrane region" description="Helical" evidence="5">
    <location>
        <begin position="75"/>
        <end position="95"/>
    </location>
</feature>
<feature type="transmembrane region" description="Helical" evidence="5">
    <location>
        <begin position="31"/>
        <end position="48"/>
    </location>
</feature>
<keyword evidence="7" id="KW-1185">Reference proteome</keyword>
<feature type="transmembrane region" description="Helical" evidence="5">
    <location>
        <begin position="525"/>
        <end position="547"/>
    </location>
</feature>
<dbReference type="InterPro" id="IPR052430">
    <property type="entry name" value="IVT-Associated"/>
</dbReference>
<proteinExistence type="predicted"/>
<feature type="transmembrane region" description="Helical" evidence="5">
    <location>
        <begin position="475"/>
        <end position="494"/>
    </location>
</feature>
<feature type="transmembrane region" description="Helical" evidence="5">
    <location>
        <begin position="553"/>
        <end position="573"/>
    </location>
</feature>
<accession>A0A507BPY5</accession>
<keyword evidence="3 5" id="KW-1133">Transmembrane helix</keyword>
<dbReference type="EMBL" id="QEAO01000036">
    <property type="protein sequence ID" value="TPX31970.1"/>
    <property type="molecule type" value="Genomic_DNA"/>
</dbReference>
<dbReference type="PANTHER" id="PTHR47804:SF3">
    <property type="entry name" value="PROTEIN BRE4"/>
    <property type="match status" value="1"/>
</dbReference>
<evidence type="ECO:0000313" key="6">
    <source>
        <dbReference type="EMBL" id="TPX31970.1"/>
    </source>
</evidence>
<dbReference type="OrthoDB" id="68611at2759"/>
<dbReference type="GeneID" id="42006020"/>
<feature type="transmembrane region" description="Helical" evidence="5">
    <location>
        <begin position="158"/>
        <end position="180"/>
    </location>
</feature>
<evidence type="ECO:0000256" key="2">
    <source>
        <dbReference type="ARBA" id="ARBA00022692"/>
    </source>
</evidence>
<evidence type="ECO:0000313" key="7">
    <source>
        <dbReference type="Proteomes" id="UP000319731"/>
    </source>
</evidence>
<comment type="subcellular location">
    <subcellularLocation>
        <location evidence="1">Membrane</location>
        <topology evidence="1">Multi-pass membrane protein</topology>
    </subcellularLocation>
</comment>
<dbReference type="Proteomes" id="UP000319731">
    <property type="component" value="Unassembled WGS sequence"/>
</dbReference>
<dbReference type="STRING" id="1806994.A0A507BPY5"/>
<reference evidence="6 7" key="1">
    <citation type="journal article" date="2019" name="Sci. Rep.">
        <title>Comparative genomics of chytrid fungi reveal insights into the obligate biotrophic and pathogenic lifestyle of Synchytrium endobioticum.</title>
        <authorList>
            <person name="van de Vossenberg B.T.L.H."/>
            <person name="Warris S."/>
            <person name="Nguyen H.D.T."/>
            <person name="van Gent-Pelzer M.P.E."/>
            <person name="Joly D.L."/>
            <person name="van de Geest H.C."/>
            <person name="Bonants P.J.M."/>
            <person name="Smith D.S."/>
            <person name="Levesque C.A."/>
            <person name="van der Lee T.A.J."/>
        </authorList>
    </citation>
    <scope>NUCLEOTIDE SEQUENCE [LARGE SCALE GENOMIC DNA]</scope>
    <source>
        <strain evidence="6 7">JEL517</strain>
    </source>
</reference>
<sequence>MKVMRVRALLSTIAALLRSRTVQNVLKGTISLLLGCILIFISGSKDILRPTVCSNTLIAIVINTSATTVGAYRNGALRATLGILVGAVSWTLIGLMNGSTYGYGAFVFVTIYCLNYIRAADAKYYPATLIASIMSFQGVYYSFTTTAGQFNADNQTQLLHTMCAFASGVAINWIVNLFILPEFAEVSLKELIGANLTGAAILVDLTTRTYLLTTTLDENSTREREVKRIRETLDTISDKIAEASAESSYSQLGIEEYSQIKDHLRTIGQHLSAIDASLKLHSLITSPGYEQTFALPLKDALNTLSGSIQKSLIGTRDRLMGFGPTTSLQRRISKRSAQSVSLLEHGDHHQIPLDDLDAGYRRFEDIQYRIMYGLFEPTNSNTDNFLPSESVLLEEEEVSFCTVAVPVFRCRTCSFFSPFARLRHSDNDSVITSFGDEPQQPAASRSKRHKSALSKYFQTKTVEFLKQLKSSESVFGLKVAVAISLLCIVLFSQSPFFETWNLPMSGTVGVLVAISPNVGQTYATVVVNLTGNIFGLLWALFSLTIWTDSDNVYNPYGLGFFTVLLAIPFSYVAQNYKTIKPVGVLALFSFSNAMTLSYLYRFNGPDGLPYAAPAVRFYHQLAITSMSIGFAGLLSVVILPNLARRVLREEISAIIARIDQFYTELVSLTYLVLPGRVAKEVANETGLREQMLSNVTRIQASLPDMFSRLATLQEYAKVEPRLEGLFESEQYAALISTLSSIVDRLISARCACGDKPFVAMSYTSAEVQKARFDFQSTTRLLLYLFASTLSYKQPLPPSLPSCEKSRHALFGTFIRTALSKSGPQNREIQTSRDFIRFYSWAICMKNVAKEIDCLGVILSALFGTMPDDYCHLLLNDSADSDLDEDAVETAKAYTAIVDNSYRP</sequence>
<feature type="transmembrane region" description="Helical" evidence="5">
    <location>
        <begin position="500"/>
        <end position="518"/>
    </location>
</feature>
<name>A0A507BPY5_9FUNG</name>
<dbReference type="PANTHER" id="PTHR47804">
    <property type="entry name" value="60S RIBOSOMAL PROTEIN L19"/>
    <property type="match status" value="1"/>
</dbReference>
<feature type="transmembrane region" description="Helical" evidence="5">
    <location>
        <begin position="582"/>
        <end position="600"/>
    </location>
</feature>
<evidence type="ECO:0000256" key="5">
    <source>
        <dbReference type="SAM" id="Phobius"/>
    </source>
</evidence>
<organism evidence="6 7">
    <name type="scientific">Synchytrium microbalum</name>
    <dbReference type="NCBI Taxonomy" id="1806994"/>
    <lineage>
        <taxon>Eukaryota</taxon>
        <taxon>Fungi</taxon>
        <taxon>Fungi incertae sedis</taxon>
        <taxon>Chytridiomycota</taxon>
        <taxon>Chytridiomycota incertae sedis</taxon>
        <taxon>Chytridiomycetes</taxon>
        <taxon>Synchytriales</taxon>
        <taxon>Synchytriaceae</taxon>
        <taxon>Synchytrium</taxon>
    </lineage>
</organism>
<feature type="transmembrane region" description="Helical" evidence="5">
    <location>
        <begin position="620"/>
        <end position="639"/>
    </location>
</feature>
<keyword evidence="4 5" id="KW-0472">Membrane</keyword>